<feature type="compositionally biased region" description="Polar residues" evidence="1">
    <location>
        <begin position="91"/>
        <end position="108"/>
    </location>
</feature>
<feature type="region of interest" description="Disordered" evidence="1">
    <location>
        <begin position="257"/>
        <end position="325"/>
    </location>
</feature>
<comment type="caution">
    <text evidence="2">The sequence shown here is derived from an EMBL/GenBank/DDBJ whole genome shotgun (WGS) entry which is preliminary data.</text>
</comment>
<gene>
    <name evidence="2" type="ORF">OJ253_1873</name>
</gene>
<evidence type="ECO:0000256" key="1">
    <source>
        <dbReference type="SAM" id="MobiDB-lite"/>
    </source>
</evidence>
<dbReference type="Proteomes" id="UP001067231">
    <property type="component" value="Unassembled WGS sequence"/>
</dbReference>
<organism evidence="2">
    <name type="scientific">Cryptosporidium canis</name>
    <dbReference type="NCBI Taxonomy" id="195482"/>
    <lineage>
        <taxon>Eukaryota</taxon>
        <taxon>Sar</taxon>
        <taxon>Alveolata</taxon>
        <taxon>Apicomplexa</taxon>
        <taxon>Conoidasida</taxon>
        <taxon>Coccidia</taxon>
        <taxon>Eucoccidiorida</taxon>
        <taxon>Eimeriorina</taxon>
        <taxon>Cryptosporidiidae</taxon>
        <taxon>Cryptosporidium</taxon>
    </lineage>
</organism>
<dbReference type="OrthoDB" id="342115at2759"/>
<feature type="compositionally biased region" description="Low complexity" evidence="1">
    <location>
        <begin position="188"/>
        <end position="200"/>
    </location>
</feature>
<feature type="compositionally biased region" description="Polar residues" evidence="1">
    <location>
        <begin position="261"/>
        <end position="272"/>
    </location>
</feature>
<feature type="compositionally biased region" description="Polar residues" evidence="1">
    <location>
        <begin position="141"/>
        <end position="177"/>
    </location>
</feature>
<feature type="compositionally biased region" description="Polar residues" evidence="1">
    <location>
        <begin position="119"/>
        <end position="131"/>
    </location>
</feature>
<feature type="compositionally biased region" description="Basic and acidic residues" evidence="1">
    <location>
        <begin position="213"/>
        <end position="224"/>
    </location>
</feature>
<reference evidence="2" key="1">
    <citation type="submission" date="2022-10" db="EMBL/GenBank/DDBJ databases">
        <title>Adaptive evolution leads to modifications in subtelomeric GC content in a zoonotic Cryptosporidium species.</title>
        <authorList>
            <person name="Li J."/>
            <person name="Feng Y."/>
            <person name="Xiao L."/>
        </authorList>
    </citation>
    <scope>NUCLEOTIDE SEQUENCE</scope>
    <source>
        <strain evidence="2">33844</strain>
    </source>
</reference>
<feature type="compositionally biased region" description="Polar residues" evidence="1">
    <location>
        <begin position="201"/>
        <end position="212"/>
    </location>
</feature>
<name>A0A9D5DG85_9CRYT</name>
<protein>
    <submittedName>
        <fullName evidence="2">Uncharacterized protein</fullName>
    </submittedName>
</protein>
<sequence>MVYSSKGKPVSVDTNHIGYAGIWPSNGKDTKVVPIGTPGVPLTDIYDEMMHSNGHKISNNRPAPIRDHSYPIPVPVPVITPRTRELTRNVIQTGNKSVPGSQTMTNSAALRPKRRSFESLRNSSQPPQVSGLSGPRRTSSKTRLGSNELRSQRMSGNTIPNRRSTGNVPSSTANSSAARPKKSMNEVSFSSSGIPRRSSSVTTAQRNAQSSSDLERHKVPEDYMPRSSFPSCYSSYPSKSSECPVVPHPFSMDNEDGFLNDNFSYPNFQNQDRYPERPRNVENPPPRRSPSRRVTQNAPTSQSSAVRNFMNGKSNVPYNSNITHNRENYQNYGDSYYNREELQYNPYYKRSTSVDRPTFTNTSSLNPFDSCIPHNHANQYSADTMNCYSVPNKYRNSAHDLTRDDMYADSASCLSPSKTLMYCSGEYGALDADRHIRQNYSSADEVFKPMVYETIVFPPGYFEYKKQLEELRKKYLLDTNPNAFYQMKQNGEFADYNRTNGCLWRNRKATNKKKSHPVFVRTTDTMNHLNRSRPNPACYC</sequence>
<accession>A0A9D5DG85</accession>
<proteinExistence type="predicted"/>
<feature type="region of interest" description="Disordered" evidence="1">
    <location>
        <begin position="91"/>
        <end position="231"/>
    </location>
</feature>
<dbReference type="EMBL" id="JAPCXC010000042">
    <property type="protein sequence ID" value="KAJ1608643.1"/>
    <property type="molecule type" value="Genomic_DNA"/>
</dbReference>
<dbReference type="AlphaFoldDB" id="A0A9D5DG85"/>
<feature type="compositionally biased region" description="Polar residues" evidence="1">
    <location>
        <begin position="295"/>
        <end position="325"/>
    </location>
</feature>
<evidence type="ECO:0000313" key="2">
    <source>
        <dbReference type="EMBL" id="KAJ1608643.1"/>
    </source>
</evidence>